<dbReference type="InterPro" id="IPR036291">
    <property type="entry name" value="NAD(P)-bd_dom_sf"/>
</dbReference>
<evidence type="ECO:0000259" key="4">
    <source>
        <dbReference type="Pfam" id="PF02826"/>
    </source>
</evidence>
<feature type="domain" description="D-isomer specific 2-hydroxyacid dehydrogenase NAD-binding" evidence="4">
    <location>
        <begin position="116"/>
        <end position="294"/>
    </location>
</feature>
<evidence type="ECO:0000313" key="6">
    <source>
        <dbReference type="Proteomes" id="UP000821866"/>
    </source>
</evidence>
<sequence>MASHGKYKVFVSRADIPPKAMELLETKCDVTSVACTPTNWLEIWSKHVAGMEALFIQHYEQINVKTLDMAGTHLRVVSTMSAHYGNIDLEECRRRGIHVGNTAHVQSDAVAEYALGLTIMASRRIAEGFDAIRAGSWTPTTDLTWLTGRELVGKVAGIVGLGNIGIEIVNRLRAFKMRSILYHNRRPKMEPLPFDTQYTTLKHLLCNSDIVIVSCPLNLESYQMFNEKTFHLMKHSAIFVSISRREVVDEEALCNALKNGGIGFAALDAAGDTPMDKDNPLLKLPNCVVTPHLAAHARDAVIKSAVMCTENILAVLEEKYYAAANLLC</sequence>
<dbReference type="Gene3D" id="3.40.50.720">
    <property type="entry name" value="NAD(P)-binding Rossmann-like Domain"/>
    <property type="match status" value="2"/>
</dbReference>
<dbReference type="Pfam" id="PF00389">
    <property type="entry name" value="2-Hacid_dh"/>
    <property type="match status" value="1"/>
</dbReference>
<organism evidence="5 6">
    <name type="scientific">Rhipicephalus microplus</name>
    <name type="common">Cattle tick</name>
    <name type="synonym">Boophilus microplus</name>
    <dbReference type="NCBI Taxonomy" id="6941"/>
    <lineage>
        <taxon>Eukaryota</taxon>
        <taxon>Metazoa</taxon>
        <taxon>Ecdysozoa</taxon>
        <taxon>Arthropoda</taxon>
        <taxon>Chelicerata</taxon>
        <taxon>Arachnida</taxon>
        <taxon>Acari</taxon>
        <taxon>Parasitiformes</taxon>
        <taxon>Ixodida</taxon>
        <taxon>Ixodoidea</taxon>
        <taxon>Ixodidae</taxon>
        <taxon>Rhipicephalinae</taxon>
        <taxon>Rhipicephalus</taxon>
        <taxon>Boophilus</taxon>
    </lineage>
</organism>
<evidence type="ECO:0000313" key="5">
    <source>
        <dbReference type="EMBL" id="KAH7931933.1"/>
    </source>
</evidence>
<evidence type="ECO:0000256" key="2">
    <source>
        <dbReference type="RuleBase" id="RU003719"/>
    </source>
</evidence>
<dbReference type="GO" id="GO:0030267">
    <property type="term" value="F:glyoxylate reductase (NADPH) activity"/>
    <property type="evidence" value="ECO:0007669"/>
    <property type="project" value="TreeGrafter"/>
</dbReference>
<reference evidence="5" key="2">
    <citation type="submission" date="2021-09" db="EMBL/GenBank/DDBJ databases">
        <authorList>
            <person name="Jia N."/>
            <person name="Wang J."/>
            <person name="Shi W."/>
            <person name="Du L."/>
            <person name="Sun Y."/>
            <person name="Zhan W."/>
            <person name="Jiang J."/>
            <person name="Wang Q."/>
            <person name="Zhang B."/>
            <person name="Ji P."/>
            <person name="Sakyi L.B."/>
            <person name="Cui X."/>
            <person name="Yuan T."/>
            <person name="Jiang B."/>
            <person name="Yang W."/>
            <person name="Lam T.T.-Y."/>
            <person name="Chang Q."/>
            <person name="Ding S."/>
            <person name="Wang X."/>
            <person name="Zhu J."/>
            <person name="Ruan X."/>
            <person name="Zhao L."/>
            <person name="Wei J."/>
            <person name="Que T."/>
            <person name="Du C."/>
            <person name="Cheng J."/>
            <person name="Dai P."/>
            <person name="Han X."/>
            <person name="Huang E."/>
            <person name="Gao Y."/>
            <person name="Liu J."/>
            <person name="Shao H."/>
            <person name="Ye R."/>
            <person name="Li L."/>
            <person name="Wei W."/>
            <person name="Wang X."/>
            <person name="Wang C."/>
            <person name="Huo Q."/>
            <person name="Li W."/>
            <person name="Guo W."/>
            <person name="Chen H."/>
            <person name="Chen S."/>
            <person name="Zhou L."/>
            <person name="Zhou L."/>
            <person name="Ni X."/>
            <person name="Tian J."/>
            <person name="Zhou Y."/>
            <person name="Sheng Y."/>
            <person name="Liu T."/>
            <person name="Pan Y."/>
            <person name="Xia L."/>
            <person name="Li J."/>
            <person name="Zhao F."/>
            <person name="Cao W."/>
        </authorList>
    </citation>
    <scope>NUCLEOTIDE SEQUENCE</scope>
    <source>
        <strain evidence="5">Rmic-2018</strain>
        <tissue evidence="5">Larvae</tissue>
    </source>
</reference>
<keyword evidence="1 2" id="KW-0560">Oxidoreductase</keyword>
<comment type="caution">
    <text evidence="5">The sequence shown here is derived from an EMBL/GenBank/DDBJ whole genome shotgun (WGS) entry which is preliminary data.</text>
</comment>
<dbReference type="EMBL" id="JABSTU010006855">
    <property type="protein sequence ID" value="KAH7931933.1"/>
    <property type="molecule type" value="Genomic_DNA"/>
</dbReference>
<reference evidence="5" key="1">
    <citation type="journal article" date="2020" name="Cell">
        <title>Large-Scale Comparative Analyses of Tick Genomes Elucidate Their Genetic Diversity and Vector Capacities.</title>
        <authorList>
            <consortium name="Tick Genome and Microbiome Consortium (TIGMIC)"/>
            <person name="Jia N."/>
            <person name="Wang J."/>
            <person name="Shi W."/>
            <person name="Du L."/>
            <person name="Sun Y."/>
            <person name="Zhan W."/>
            <person name="Jiang J.F."/>
            <person name="Wang Q."/>
            <person name="Zhang B."/>
            <person name="Ji P."/>
            <person name="Bell-Sakyi L."/>
            <person name="Cui X.M."/>
            <person name="Yuan T.T."/>
            <person name="Jiang B.G."/>
            <person name="Yang W.F."/>
            <person name="Lam T.T."/>
            <person name="Chang Q.C."/>
            <person name="Ding S.J."/>
            <person name="Wang X.J."/>
            <person name="Zhu J.G."/>
            <person name="Ruan X.D."/>
            <person name="Zhao L."/>
            <person name="Wei J.T."/>
            <person name="Ye R.Z."/>
            <person name="Que T.C."/>
            <person name="Du C.H."/>
            <person name="Zhou Y.H."/>
            <person name="Cheng J.X."/>
            <person name="Dai P.F."/>
            <person name="Guo W.B."/>
            <person name="Han X.H."/>
            <person name="Huang E.J."/>
            <person name="Li L.F."/>
            <person name="Wei W."/>
            <person name="Gao Y.C."/>
            <person name="Liu J.Z."/>
            <person name="Shao H.Z."/>
            <person name="Wang X."/>
            <person name="Wang C.C."/>
            <person name="Yang T.C."/>
            <person name="Huo Q.B."/>
            <person name="Li W."/>
            <person name="Chen H.Y."/>
            <person name="Chen S.E."/>
            <person name="Zhou L.G."/>
            <person name="Ni X.B."/>
            <person name="Tian J.H."/>
            <person name="Sheng Y."/>
            <person name="Liu T."/>
            <person name="Pan Y.S."/>
            <person name="Xia L.Y."/>
            <person name="Li J."/>
            <person name="Zhao F."/>
            <person name="Cao W.C."/>
        </authorList>
    </citation>
    <scope>NUCLEOTIDE SEQUENCE</scope>
    <source>
        <strain evidence="5">Rmic-2018</strain>
    </source>
</reference>
<keyword evidence="6" id="KW-1185">Reference proteome</keyword>
<feature type="domain" description="D-isomer specific 2-hydroxyacid dehydrogenase catalytic" evidence="3">
    <location>
        <begin position="15"/>
        <end position="318"/>
    </location>
</feature>
<comment type="similarity">
    <text evidence="2">Belongs to the D-isomer specific 2-hydroxyacid dehydrogenase family.</text>
</comment>
<evidence type="ECO:0008006" key="7">
    <source>
        <dbReference type="Google" id="ProtNLM"/>
    </source>
</evidence>
<dbReference type="PANTHER" id="PTHR10996">
    <property type="entry name" value="2-HYDROXYACID DEHYDROGENASE-RELATED"/>
    <property type="match status" value="1"/>
</dbReference>
<dbReference type="AlphaFoldDB" id="A0A9J6CTQ5"/>
<gene>
    <name evidence="5" type="ORF">HPB51_029615</name>
</gene>
<dbReference type="InterPro" id="IPR029752">
    <property type="entry name" value="D-isomer_DH_CS1"/>
</dbReference>
<dbReference type="InterPro" id="IPR006139">
    <property type="entry name" value="D-isomer_2_OHA_DH_cat_dom"/>
</dbReference>
<dbReference type="SUPFAM" id="SSF52283">
    <property type="entry name" value="Formate/glycerate dehydrogenase catalytic domain-like"/>
    <property type="match status" value="1"/>
</dbReference>
<dbReference type="Pfam" id="PF02826">
    <property type="entry name" value="2-Hacid_dh_C"/>
    <property type="match status" value="1"/>
</dbReference>
<dbReference type="GO" id="GO:0005829">
    <property type="term" value="C:cytosol"/>
    <property type="evidence" value="ECO:0007669"/>
    <property type="project" value="TreeGrafter"/>
</dbReference>
<dbReference type="GO" id="GO:0008465">
    <property type="term" value="F:hydroxypyruvate reductase (NADH) activity"/>
    <property type="evidence" value="ECO:0007669"/>
    <property type="project" value="TreeGrafter"/>
</dbReference>
<protein>
    <recommendedName>
        <fullName evidence="7">Glyoxylate/hydroxypyruvate reduct</fullName>
    </recommendedName>
</protein>
<dbReference type="VEuPathDB" id="VectorBase:LOC119187778"/>
<evidence type="ECO:0000256" key="1">
    <source>
        <dbReference type="ARBA" id="ARBA00023002"/>
    </source>
</evidence>
<dbReference type="PROSITE" id="PS00065">
    <property type="entry name" value="D_2_HYDROXYACID_DH_1"/>
    <property type="match status" value="1"/>
</dbReference>
<proteinExistence type="inferred from homology"/>
<dbReference type="InterPro" id="IPR050223">
    <property type="entry name" value="D-isomer_2-hydroxyacid_DH"/>
</dbReference>
<dbReference type="GO" id="GO:0051287">
    <property type="term" value="F:NAD binding"/>
    <property type="evidence" value="ECO:0007669"/>
    <property type="project" value="InterPro"/>
</dbReference>
<dbReference type="SUPFAM" id="SSF51735">
    <property type="entry name" value="NAD(P)-binding Rossmann-fold domains"/>
    <property type="match status" value="1"/>
</dbReference>
<accession>A0A9J6CTQ5</accession>
<name>A0A9J6CTQ5_RHIMP</name>
<evidence type="ECO:0000259" key="3">
    <source>
        <dbReference type="Pfam" id="PF00389"/>
    </source>
</evidence>
<dbReference type="Proteomes" id="UP000821866">
    <property type="component" value="Unassembled WGS sequence"/>
</dbReference>
<dbReference type="PANTHER" id="PTHR10996:SF277">
    <property type="entry name" value="GLYOXYLATE REDUCTASE_HYDROXYPYRUVATE REDUCTASE"/>
    <property type="match status" value="1"/>
</dbReference>
<dbReference type="InterPro" id="IPR006140">
    <property type="entry name" value="D-isomer_DH_NAD-bd"/>
</dbReference>